<reference evidence="1" key="1">
    <citation type="submission" date="2020-04" db="EMBL/GenBank/DDBJ databases">
        <authorList>
            <person name="Alioto T."/>
            <person name="Alioto T."/>
            <person name="Gomez Garrido J."/>
        </authorList>
    </citation>
    <scope>NUCLEOTIDE SEQUENCE</scope>
    <source>
        <strain evidence="1">A484AB</strain>
    </source>
</reference>
<dbReference type="EMBL" id="CACRXK020002828">
    <property type="protein sequence ID" value="CAB3996243.1"/>
    <property type="molecule type" value="Genomic_DNA"/>
</dbReference>
<comment type="caution">
    <text evidence="1">The sequence shown here is derived from an EMBL/GenBank/DDBJ whole genome shotgun (WGS) entry which is preliminary data.</text>
</comment>
<gene>
    <name evidence="1" type="ORF">PACLA_8A077988</name>
</gene>
<dbReference type="Proteomes" id="UP001152795">
    <property type="component" value="Unassembled WGS sequence"/>
</dbReference>
<dbReference type="InterPro" id="IPR036875">
    <property type="entry name" value="Znf_CCHC_sf"/>
</dbReference>
<name>A0A6S7GWA7_PARCT</name>
<evidence type="ECO:0000313" key="2">
    <source>
        <dbReference type="Proteomes" id="UP001152795"/>
    </source>
</evidence>
<sequence length="252" mass="28156">MASGLDDQYNSVEWQTFPHLESSVSNGTYERWCMGVHLLAISPESYDILVKALEANVEVPKMETVTERLLQEERKMKERSGSETNDEMKAMFANRQSKGKGPKCYHCGTFGYIKRNCRELNTLKHDGDKSEFNVGIDNKHKANTAAKSRRTGSSSDSDEVGLMVNHAFSSVNGRTNTRIVVSGATCHMCNDVSQFLKLHNLEKPEDVTLGDGHVVITTGRGVVKTEIESPNGQKRKSCVLQDAFKFQAYRIT</sequence>
<dbReference type="GO" id="GO:0003676">
    <property type="term" value="F:nucleic acid binding"/>
    <property type="evidence" value="ECO:0007669"/>
    <property type="project" value="InterPro"/>
</dbReference>
<keyword evidence="2" id="KW-1185">Reference proteome</keyword>
<dbReference type="GO" id="GO:0008270">
    <property type="term" value="F:zinc ion binding"/>
    <property type="evidence" value="ECO:0007669"/>
    <property type="project" value="InterPro"/>
</dbReference>
<protein>
    <submittedName>
        <fullName evidence="1">Gag-pol poly</fullName>
    </submittedName>
</protein>
<dbReference type="InterPro" id="IPR001878">
    <property type="entry name" value="Znf_CCHC"/>
</dbReference>
<dbReference type="SUPFAM" id="SSF57756">
    <property type="entry name" value="Retrovirus zinc finger-like domains"/>
    <property type="match status" value="1"/>
</dbReference>
<dbReference type="Pfam" id="PF22936">
    <property type="entry name" value="Pol_BBD"/>
    <property type="match status" value="1"/>
</dbReference>
<dbReference type="PROSITE" id="PS50158">
    <property type="entry name" value="ZF_CCHC"/>
    <property type="match status" value="1"/>
</dbReference>
<organism evidence="1 2">
    <name type="scientific">Paramuricea clavata</name>
    <name type="common">Red gorgonian</name>
    <name type="synonym">Violescent sea-whip</name>
    <dbReference type="NCBI Taxonomy" id="317549"/>
    <lineage>
        <taxon>Eukaryota</taxon>
        <taxon>Metazoa</taxon>
        <taxon>Cnidaria</taxon>
        <taxon>Anthozoa</taxon>
        <taxon>Octocorallia</taxon>
        <taxon>Malacalcyonacea</taxon>
        <taxon>Plexauridae</taxon>
        <taxon>Paramuricea</taxon>
    </lineage>
</organism>
<evidence type="ECO:0000313" key="1">
    <source>
        <dbReference type="EMBL" id="CAB3996243.1"/>
    </source>
</evidence>
<accession>A0A6S7GWA7</accession>
<proteinExistence type="predicted"/>
<dbReference type="AlphaFoldDB" id="A0A6S7GWA7"/>
<dbReference type="InterPro" id="IPR054722">
    <property type="entry name" value="PolX-like_BBD"/>
</dbReference>